<evidence type="ECO:0000313" key="6">
    <source>
        <dbReference type="Proteomes" id="UP000030693"/>
    </source>
</evidence>
<dbReference type="Pfam" id="PF03162">
    <property type="entry name" value="Y_phosphatase2"/>
    <property type="match status" value="2"/>
</dbReference>
<name>A0A058Z7Q0_FONAL</name>
<dbReference type="GO" id="GO:0004725">
    <property type="term" value="F:protein tyrosine phosphatase activity"/>
    <property type="evidence" value="ECO:0007669"/>
    <property type="project" value="UniProtKB-EC"/>
</dbReference>
<dbReference type="RefSeq" id="XP_009496092.1">
    <property type="nucleotide sequence ID" value="XM_009497817.1"/>
</dbReference>
<feature type="compositionally biased region" description="Pro residues" evidence="4">
    <location>
        <begin position="149"/>
        <end position="162"/>
    </location>
</feature>
<dbReference type="AlphaFoldDB" id="A0A058Z7Q0"/>
<dbReference type="InterPro" id="IPR004861">
    <property type="entry name" value="Siw14-like"/>
</dbReference>
<feature type="region of interest" description="Disordered" evidence="4">
    <location>
        <begin position="288"/>
        <end position="311"/>
    </location>
</feature>
<dbReference type="PANTHER" id="PTHR31126">
    <property type="entry name" value="TYROSINE-PROTEIN PHOSPHATASE"/>
    <property type="match status" value="1"/>
</dbReference>
<feature type="region of interest" description="Disordered" evidence="4">
    <location>
        <begin position="72"/>
        <end position="176"/>
    </location>
</feature>
<dbReference type="SUPFAM" id="SSF52799">
    <property type="entry name" value="(Phosphotyrosine protein) phosphatases II"/>
    <property type="match status" value="1"/>
</dbReference>
<feature type="compositionally biased region" description="Low complexity" evidence="4">
    <location>
        <begin position="299"/>
        <end position="311"/>
    </location>
</feature>
<protein>
    <recommendedName>
        <fullName evidence="1">protein-tyrosine-phosphatase</fullName>
        <ecNumber evidence="1">3.1.3.48</ecNumber>
    </recommendedName>
</protein>
<sequence>MSQHFIPPVNFGHVDEGIYRSGLATEANFPFLATLNLRAVIYLSSDEPPLSFRTFLSDRQIQFLPLCNESHPWSSSLPHRPGPELAGAGNPGLMLPGQVPRRPGGIPGDLGAGASSMPVAGPTGTASPPMASTTGTDDMEPPLADHPPAHPPGTPAQPPPAAIPATGPTSVDIGPDSFLRLSLQNDHLRQRAPSTSNSDPPPEEVVVQALAFLLRPESRPVLLMCQPGRHRTGAVVACLRKVQRWNLTSILEEYRRYAGARVRPLHEQFIELFDTDLISAPAPALGLLEGTTSHGGGSPPASASSPPTLGK</sequence>
<dbReference type="EMBL" id="KB932206">
    <property type="protein sequence ID" value="KCV69527.1"/>
    <property type="molecule type" value="Genomic_DNA"/>
</dbReference>
<proteinExistence type="predicted"/>
<dbReference type="InterPro" id="IPR029021">
    <property type="entry name" value="Prot-tyrosine_phosphatase-like"/>
</dbReference>
<dbReference type="Gene3D" id="3.90.190.10">
    <property type="entry name" value="Protein tyrosine phosphatase superfamily"/>
    <property type="match status" value="2"/>
</dbReference>
<feature type="compositionally biased region" description="Polar residues" evidence="4">
    <location>
        <begin position="124"/>
        <end position="136"/>
    </location>
</feature>
<evidence type="ECO:0000256" key="3">
    <source>
        <dbReference type="ARBA" id="ARBA00022912"/>
    </source>
</evidence>
<reference evidence="5" key="1">
    <citation type="submission" date="2013-04" db="EMBL/GenBank/DDBJ databases">
        <title>The Genome Sequence of Fonticula alba ATCC 38817.</title>
        <authorList>
            <consortium name="The Broad Institute Genomics Platform"/>
            <person name="Russ C."/>
            <person name="Cuomo C."/>
            <person name="Burger G."/>
            <person name="Gray M.W."/>
            <person name="Holland P.W.H."/>
            <person name="King N."/>
            <person name="Lang F.B.F."/>
            <person name="Roger A.J."/>
            <person name="Ruiz-Trillo I."/>
            <person name="Brown M."/>
            <person name="Walker B."/>
            <person name="Young S."/>
            <person name="Zeng Q."/>
            <person name="Gargeya S."/>
            <person name="Fitzgerald M."/>
            <person name="Haas B."/>
            <person name="Abouelleil A."/>
            <person name="Allen A.W."/>
            <person name="Alvarado L."/>
            <person name="Arachchi H.M."/>
            <person name="Berlin A.M."/>
            <person name="Chapman S.B."/>
            <person name="Gainer-Dewar J."/>
            <person name="Goldberg J."/>
            <person name="Griggs A."/>
            <person name="Gujja S."/>
            <person name="Hansen M."/>
            <person name="Howarth C."/>
            <person name="Imamovic A."/>
            <person name="Ireland A."/>
            <person name="Larimer J."/>
            <person name="McCowan C."/>
            <person name="Murphy C."/>
            <person name="Pearson M."/>
            <person name="Poon T.W."/>
            <person name="Priest M."/>
            <person name="Roberts A."/>
            <person name="Saif S."/>
            <person name="Shea T."/>
            <person name="Sisk P."/>
            <person name="Sykes S."/>
            <person name="Wortman J."/>
            <person name="Nusbaum C."/>
            <person name="Birren B."/>
        </authorList>
    </citation>
    <scope>NUCLEOTIDE SEQUENCE [LARGE SCALE GENOMIC DNA]</scope>
    <source>
        <strain evidence="5">ATCC 38817</strain>
    </source>
</reference>
<dbReference type="OrthoDB" id="6375174at2759"/>
<accession>A0A058Z7Q0</accession>
<evidence type="ECO:0000256" key="1">
    <source>
        <dbReference type="ARBA" id="ARBA00013064"/>
    </source>
</evidence>
<keyword evidence="3" id="KW-0904">Protein phosphatase</keyword>
<dbReference type="eggNOG" id="KOG1572">
    <property type="taxonomic scope" value="Eukaryota"/>
</dbReference>
<dbReference type="EC" id="3.1.3.48" evidence="1"/>
<evidence type="ECO:0000313" key="5">
    <source>
        <dbReference type="EMBL" id="KCV69527.1"/>
    </source>
</evidence>
<evidence type="ECO:0000256" key="4">
    <source>
        <dbReference type="SAM" id="MobiDB-lite"/>
    </source>
</evidence>
<dbReference type="GeneID" id="20528673"/>
<dbReference type="STRING" id="691883.A0A058Z7Q0"/>
<gene>
    <name evidence="5" type="ORF">H696_03948</name>
</gene>
<keyword evidence="2" id="KW-0378">Hydrolase</keyword>
<dbReference type="PANTHER" id="PTHR31126:SF8">
    <property type="entry name" value="TYROSINE-PROTEIN PHOSPHATASE OCA1-RELATED"/>
    <property type="match status" value="1"/>
</dbReference>
<dbReference type="Proteomes" id="UP000030693">
    <property type="component" value="Unassembled WGS sequence"/>
</dbReference>
<organism evidence="5">
    <name type="scientific">Fonticula alba</name>
    <name type="common">Slime mold</name>
    <dbReference type="NCBI Taxonomy" id="691883"/>
    <lineage>
        <taxon>Eukaryota</taxon>
        <taxon>Rotosphaerida</taxon>
        <taxon>Fonticulaceae</taxon>
        <taxon>Fonticula</taxon>
    </lineage>
</organism>
<evidence type="ECO:0000256" key="2">
    <source>
        <dbReference type="ARBA" id="ARBA00022801"/>
    </source>
</evidence>
<keyword evidence="6" id="KW-1185">Reference proteome</keyword>